<reference evidence="2 3" key="1">
    <citation type="journal article" date="2019" name="Sci. Rep.">
        <title>A high-quality genome of Eragrostis curvula grass provides insights into Poaceae evolution and supports new strategies to enhance forage quality.</title>
        <authorList>
            <person name="Carballo J."/>
            <person name="Santos B.A.C.M."/>
            <person name="Zappacosta D."/>
            <person name="Garbus I."/>
            <person name="Selva J.P."/>
            <person name="Gallo C.A."/>
            <person name="Diaz A."/>
            <person name="Albertini E."/>
            <person name="Caccamo M."/>
            <person name="Echenique V."/>
        </authorList>
    </citation>
    <scope>NUCLEOTIDE SEQUENCE [LARGE SCALE GENOMIC DNA]</scope>
    <source>
        <strain evidence="3">cv. Victoria</strain>
        <tissue evidence="2">Leaf</tissue>
    </source>
</reference>
<keyword evidence="1" id="KW-1133">Transmembrane helix</keyword>
<evidence type="ECO:0000313" key="3">
    <source>
        <dbReference type="Proteomes" id="UP000324897"/>
    </source>
</evidence>
<evidence type="ECO:0000256" key="1">
    <source>
        <dbReference type="SAM" id="Phobius"/>
    </source>
</evidence>
<dbReference type="Gramene" id="TVU10850">
    <property type="protein sequence ID" value="TVU10850"/>
    <property type="gene ID" value="EJB05_44403"/>
</dbReference>
<evidence type="ECO:0000313" key="2">
    <source>
        <dbReference type="EMBL" id="TVU10850.1"/>
    </source>
</evidence>
<dbReference type="EMBL" id="RWGY01000039">
    <property type="protein sequence ID" value="TVU10850.1"/>
    <property type="molecule type" value="Genomic_DNA"/>
</dbReference>
<gene>
    <name evidence="2" type="ORF">EJB05_44403</name>
</gene>
<organism evidence="2 3">
    <name type="scientific">Eragrostis curvula</name>
    <name type="common">weeping love grass</name>
    <dbReference type="NCBI Taxonomy" id="38414"/>
    <lineage>
        <taxon>Eukaryota</taxon>
        <taxon>Viridiplantae</taxon>
        <taxon>Streptophyta</taxon>
        <taxon>Embryophyta</taxon>
        <taxon>Tracheophyta</taxon>
        <taxon>Spermatophyta</taxon>
        <taxon>Magnoliopsida</taxon>
        <taxon>Liliopsida</taxon>
        <taxon>Poales</taxon>
        <taxon>Poaceae</taxon>
        <taxon>PACMAD clade</taxon>
        <taxon>Chloridoideae</taxon>
        <taxon>Eragrostideae</taxon>
        <taxon>Eragrostidinae</taxon>
        <taxon>Eragrostis</taxon>
    </lineage>
</organism>
<keyword evidence="3" id="KW-1185">Reference proteome</keyword>
<keyword evidence="1" id="KW-0472">Membrane</keyword>
<dbReference type="Proteomes" id="UP000324897">
    <property type="component" value="Chromosome 3"/>
</dbReference>
<accession>A0A5J9THK0</accession>
<sequence length="85" mass="9137">MADPLVDGAADSRRLRLLCFAVFNWLGTLYLAFNPKAPRYSVDRLTVFGVAGMAVEGHAPPLAPRAGVHIPAGGHDAYWETLISS</sequence>
<dbReference type="AlphaFoldDB" id="A0A5J9THK0"/>
<feature type="non-terminal residue" evidence="2">
    <location>
        <position position="1"/>
    </location>
</feature>
<protein>
    <submittedName>
        <fullName evidence="2">Uncharacterized protein</fullName>
    </submittedName>
</protein>
<comment type="caution">
    <text evidence="2">The sequence shown here is derived from an EMBL/GenBank/DDBJ whole genome shotgun (WGS) entry which is preliminary data.</text>
</comment>
<feature type="transmembrane region" description="Helical" evidence="1">
    <location>
        <begin position="15"/>
        <end position="33"/>
    </location>
</feature>
<name>A0A5J9THK0_9POAL</name>
<proteinExistence type="predicted"/>
<keyword evidence="1" id="KW-0812">Transmembrane</keyword>